<evidence type="ECO:0000313" key="2">
    <source>
        <dbReference type="EMBL" id="SMP01687.1"/>
    </source>
</evidence>
<feature type="coiled-coil region" evidence="1">
    <location>
        <begin position="391"/>
        <end position="418"/>
    </location>
</feature>
<reference evidence="2" key="1">
    <citation type="submission" date="2017-05" db="EMBL/GenBank/DDBJ databases">
        <authorList>
            <person name="Varghese N."/>
            <person name="Submissions S."/>
        </authorList>
    </citation>
    <scope>NUCLEOTIDE SEQUENCE</scope>
    <source>
        <strain evidence="2">DSM 45262</strain>
    </source>
</reference>
<evidence type="ECO:0000313" key="3">
    <source>
        <dbReference type="Proteomes" id="UP001157946"/>
    </source>
</evidence>
<accession>A0AA46AD07</accession>
<sequence>MNHRLIMQSLRKVPELSYVNAENVARYRAIMRFFYQEYQRLRYWMKPAEVYEGVRLLGVLQGYTLEQCHADLDKLVEWKNLTVRHDGGRATTIEEYMRKKYQYSLTPYSIEIERLLETLESVTGYGGSLEPTLFDTIAEDLFEVRNKVDMFEPGEALELWERLYQSFVRLHENSADYIASLQTVHAETMMMTEEFLVFKERLRDYLQNFMQALQHRSYKIEDSLLHISRQMRKRFLACVAEDAINKPRIEEMPSKEELIEEYERGWENLHRWFVGAGDEPSESMLLDQATKEAIARIVHCARRIQERKRQGLSRRQELDYLAKWFYSIDDMDEAHRLAAYTYGLFATRHLQGEDRRESDRSDMSMWEEIPTTRSIRSRSRKRISGHKREYVRDQRERRQMLKQEILAQQQEERALLEEMLRLGRVRIDGLGMMTAKNRLRLLQWIGRCMATSSKSFRTPEGMIVSLKFPSPKQEAVLRCEDGVLTLPNYELRFVMESSLFAFKEAAVTAENE</sequence>
<comment type="caution">
    <text evidence="2">The sequence shown here is derived from an EMBL/GenBank/DDBJ whole genome shotgun (WGS) entry which is preliminary data.</text>
</comment>
<dbReference type="Pfam" id="PF09660">
    <property type="entry name" value="DUF2397"/>
    <property type="match status" value="1"/>
</dbReference>
<dbReference type="EMBL" id="FXTU01000001">
    <property type="protein sequence ID" value="SMP01687.1"/>
    <property type="molecule type" value="Genomic_DNA"/>
</dbReference>
<dbReference type="RefSeq" id="WP_102991665.1">
    <property type="nucleotide sequence ID" value="NZ_FXTU01000001.1"/>
</dbReference>
<gene>
    <name evidence="2" type="ORF">SAMN06265361_101278</name>
</gene>
<organism evidence="2 3">
    <name type="scientific">Laceyella tengchongensis</name>
    <dbReference type="NCBI Taxonomy" id="574699"/>
    <lineage>
        <taxon>Bacteria</taxon>
        <taxon>Bacillati</taxon>
        <taxon>Bacillota</taxon>
        <taxon>Bacilli</taxon>
        <taxon>Bacillales</taxon>
        <taxon>Thermoactinomycetaceae</taxon>
        <taxon>Laceyella</taxon>
    </lineage>
</organism>
<dbReference type="Proteomes" id="UP001157946">
    <property type="component" value="Unassembled WGS sequence"/>
</dbReference>
<dbReference type="InterPro" id="IPR013493">
    <property type="entry name" value="CHP02677"/>
</dbReference>
<proteinExistence type="predicted"/>
<evidence type="ECO:0000256" key="1">
    <source>
        <dbReference type="SAM" id="Coils"/>
    </source>
</evidence>
<keyword evidence="1" id="KW-0175">Coiled coil</keyword>
<name>A0AA46AD07_9BACL</name>
<protein>
    <submittedName>
        <fullName evidence="2">TIGR02677 family protein</fullName>
    </submittedName>
</protein>
<dbReference type="AlphaFoldDB" id="A0AA46AD07"/>
<dbReference type="NCBIfam" id="TIGR02677">
    <property type="entry name" value="TIGR02677 family protein"/>
    <property type="match status" value="1"/>
</dbReference>
<keyword evidence="3" id="KW-1185">Reference proteome</keyword>